<comment type="caution">
    <text evidence="1">The sequence shown here is derived from an EMBL/GenBank/DDBJ whole genome shotgun (WGS) entry which is preliminary data.</text>
</comment>
<dbReference type="Proteomes" id="UP000016496">
    <property type="component" value="Unassembled WGS sequence"/>
</dbReference>
<accession>U2E0X4</accession>
<protein>
    <submittedName>
        <fullName evidence="1">Uncharacterized protein</fullName>
    </submittedName>
</protein>
<sequence>MAKEHKISETQPDLGFTKYPDLRLYIALIILSVRPSNNIGGQSTQLVNSLLKIARDYHNVKTLQQVRREP</sequence>
<organism evidence="1 2">
    <name type="scientific">Bacteroides pyogenes F0041</name>
    <dbReference type="NCBI Taxonomy" id="1321819"/>
    <lineage>
        <taxon>Bacteria</taxon>
        <taxon>Pseudomonadati</taxon>
        <taxon>Bacteroidota</taxon>
        <taxon>Bacteroidia</taxon>
        <taxon>Bacteroidales</taxon>
        <taxon>Bacteroidaceae</taxon>
        <taxon>Bacteroides</taxon>
    </lineage>
</organism>
<dbReference type="EMBL" id="AWSV01000068">
    <property type="protein sequence ID" value="ERI85906.1"/>
    <property type="molecule type" value="Genomic_DNA"/>
</dbReference>
<gene>
    <name evidence="1" type="ORF">HMPREF1981_01261</name>
</gene>
<evidence type="ECO:0000313" key="2">
    <source>
        <dbReference type="Proteomes" id="UP000016496"/>
    </source>
</evidence>
<evidence type="ECO:0000313" key="1">
    <source>
        <dbReference type="EMBL" id="ERI85906.1"/>
    </source>
</evidence>
<name>U2E0X4_9BACE</name>
<reference evidence="1 2" key="1">
    <citation type="submission" date="2013-08" db="EMBL/GenBank/DDBJ databases">
        <authorList>
            <person name="Weinstock G."/>
            <person name="Sodergren E."/>
            <person name="Wylie T."/>
            <person name="Fulton L."/>
            <person name="Fulton R."/>
            <person name="Fronick C."/>
            <person name="O'Laughlin M."/>
            <person name="Godfrey J."/>
            <person name="Miner T."/>
            <person name="Herter B."/>
            <person name="Appelbaum E."/>
            <person name="Cordes M."/>
            <person name="Lek S."/>
            <person name="Wollam A."/>
            <person name="Pepin K.H."/>
            <person name="Palsikar V.B."/>
            <person name="Mitreva M."/>
            <person name="Wilson R.K."/>
        </authorList>
    </citation>
    <scope>NUCLEOTIDE SEQUENCE [LARGE SCALE GENOMIC DNA]</scope>
    <source>
        <strain evidence="1 2">F0041</strain>
    </source>
</reference>
<dbReference type="HOGENOM" id="CLU_2749417_0_0_10"/>
<dbReference type="AlphaFoldDB" id="U2E0X4"/>
<proteinExistence type="predicted"/>